<reference evidence="3 4" key="1">
    <citation type="submission" date="2023-07" db="EMBL/GenBank/DDBJ databases">
        <title>Genomic Encyclopedia of Type Strains, Phase IV (KMG-IV): sequencing the most valuable type-strain genomes for metagenomic binning, comparative biology and taxonomic classification.</title>
        <authorList>
            <person name="Goeker M."/>
        </authorList>
    </citation>
    <scope>NUCLEOTIDE SEQUENCE [LARGE SCALE GENOMIC DNA]</scope>
    <source>
        <strain evidence="3 4">B6-8</strain>
    </source>
</reference>
<evidence type="ECO:0000313" key="4">
    <source>
        <dbReference type="Proteomes" id="UP001241603"/>
    </source>
</evidence>
<organism evidence="3 4">
    <name type="scientific">Kaistia dalseonensis</name>
    <dbReference type="NCBI Taxonomy" id="410840"/>
    <lineage>
        <taxon>Bacteria</taxon>
        <taxon>Pseudomonadati</taxon>
        <taxon>Pseudomonadota</taxon>
        <taxon>Alphaproteobacteria</taxon>
        <taxon>Hyphomicrobiales</taxon>
        <taxon>Kaistiaceae</taxon>
        <taxon>Kaistia</taxon>
    </lineage>
</organism>
<dbReference type="InterPro" id="IPR035089">
    <property type="entry name" value="Phage_sheath_subtilisin"/>
</dbReference>
<feature type="domain" description="Tail sheath protein subtilisin-like" evidence="2">
    <location>
        <begin position="204"/>
        <end position="364"/>
    </location>
</feature>
<dbReference type="Pfam" id="PF04984">
    <property type="entry name" value="Phage_sheath_1"/>
    <property type="match status" value="1"/>
</dbReference>
<evidence type="ECO:0000256" key="1">
    <source>
        <dbReference type="ARBA" id="ARBA00008005"/>
    </source>
</evidence>
<gene>
    <name evidence="3" type="ORF">QO014_004369</name>
</gene>
<proteinExistence type="inferred from homology"/>
<dbReference type="EMBL" id="JAUSVO010000006">
    <property type="protein sequence ID" value="MDQ0439963.1"/>
    <property type="molecule type" value="Genomic_DNA"/>
</dbReference>
<sequence>MVAFNEIPYDWLKPGVLVEVRPNYDRMGAVPYPARALLIVQSLAGGAGVAKTLYRITRPDQGRALFGAGSVGADMVEAFKKANKTSDVYAIALADAAAAVAATGTFTFAGTATSSGVAALYIGSVRIAIPIIVGTTAAQAATAAVAAINAIATLPVTAAAAAGVVTLTAKHKGEVGNGIGLAFARRDGDSVIAGLAVTVAAMAAGATNPNLQDVLDVIAAEWFTDIALPWDDATTLGLLAAELATRYQAMGKRDAQAYLGHRGTFGGLTTKGALTNSPFISAIGAKNSPAAPWVWAATLAGVATFQLANDPARQLRTLPLPDIEAPPTADRFTDTEQNLLLGGGISTFTSLADGTVTIDRIVTTYKTSPLGVPDRAWLDIMVPKTASRVRYDWSSYVALMYPRHKLADDDSPAAAERDAVVTPGRMHGSWATRCKLYERWGWIEGASDTVAQSTFARDDSDRNRLNASQQIIIIGNLMVLAAALEFQV</sequence>
<dbReference type="Proteomes" id="UP001241603">
    <property type="component" value="Unassembled WGS sequence"/>
</dbReference>
<evidence type="ECO:0000313" key="3">
    <source>
        <dbReference type="EMBL" id="MDQ0439963.1"/>
    </source>
</evidence>
<name>A0ABU0HDP2_9HYPH</name>
<accession>A0ABU0HDP2</accession>
<evidence type="ECO:0000259" key="2">
    <source>
        <dbReference type="Pfam" id="PF04984"/>
    </source>
</evidence>
<comment type="caution">
    <text evidence="3">The sequence shown here is derived from an EMBL/GenBank/DDBJ whole genome shotgun (WGS) entry which is preliminary data.</text>
</comment>
<dbReference type="RefSeq" id="WP_266350836.1">
    <property type="nucleotide sequence ID" value="NZ_JAPKNG010000006.1"/>
</dbReference>
<protein>
    <submittedName>
        <fullName evidence="3">Phage tail sheath gpL-like</fullName>
    </submittedName>
</protein>
<keyword evidence="4" id="KW-1185">Reference proteome</keyword>
<comment type="similarity">
    <text evidence="1">Belongs to the myoviridae tail sheath protein family.</text>
</comment>